<dbReference type="EMBL" id="MU001826">
    <property type="protein sequence ID" value="KAF2796633.1"/>
    <property type="molecule type" value="Genomic_DNA"/>
</dbReference>
<organism evidence="1 2">
    <name type="scientific">Melanomma pulvis-pyrius CBS 109.77</name>
    <dbReference type="NCBI Taxonomy" id="1314802"/>
    <lineage>
        <taxon>Eukaryota</taxon>
        <taxon>Fungi</taxon>
        <taxon>Dikarya</taxon>
        <taxon>Ascomycota</taxon>
        <taxon>Pezizomycotina</taxon>
        <taxon>Dothideomycetes</taxon>
        <taxon>Pleosporomycetidae</taxon>
        <taxon>Pleosporales</taxon>
        <taxon>Melanommataceae</taxon>
        <taxon>Melanomma</taxon>
    </lineage>
</organism>
<keyword evidence="2" id="KW-1185">Reference proteome</keyword>
<accession>A0A6A6XKM5</accession>
<sequence length="315" mass="34575">MSDYQRDDDFEQLFAFNDYGEDNETNEATTYELQPPAPIHPQPSITTVNIQSHPGSAHILEGAVTASESGAFSNENGDAFSNWPSPPTDPRIEPLQQLPVYAELQDNQNISTPLYAENGLSQWEHVSSQPAVLNQTIDHYKAHYENEPVNSLHTEPVGLPYSAAFDSQLDVTSASASNFNPTLPSNDIMDLTLQSRASTALDLSYFGPDGQLNSTSVGLSDFTFTSHSNENVAGASHHGFAEPMELSPSIIHGYIDQSFACPPIFDFAEVPNKIITKSSHPVSQCYQTENRLIQDSHAQFQTGFNEINYTITATT</sequence>
<proteinExistence type="predicted"/>
<dbReference type="AlphaFoldDB" id="A0A6A6XKM5"/>
<reference evidence="1" key="1">
    <citation type="journal article" date="2020" name="Stud. Mycol.">
        <title>101 Dothideomycetes genomes: a test case for predicting lifestyles and emergence of pathogens.</title>
        <authorList>
            <person name="Haridas S."/>
            <person name="Albert R."/>
            <person name="Binder M."/>
            <person name="Bloem J."/>
            <person name="Labutti K."/>
            <person name="Salamov A."/>
            <person name="Andreopoulos B."/>
            <person name="Baker S."/>
            <person name="Barry K."/>
            <person name="Bills G."/>
            <person name="Bluhm B."/>
            <person name="Cannon C."/>
            <person name="Castanera R."/>
            <person name="Culley D."/>
            <person name="Daum C."/>
            <person name="Ezra D."/>
            <person name="Gonzalez J."/>
            <person name="Henrissat B."/>
            <person name="Kuo A."/>
            <person name="Liang C."/>
            <person name="Lipzen A."/>
            <person name="Lutzoni F."/>
            <person name="Magnuson J."/>
            <person name="Mondo S."/>
            <person name="Nolan M."/>
            <person name="Ohm R."/>
            <person name="Pangilinan J."/>
            <person name="Park H.-J."/>
            <person name="Ramirez L."/>
            <person name="Alfaro M."/>
            <person name="Sun H."/>
            <person name="Tritt A."/>
            <person name="Yoshinaga Y."/>
            <person name="Zwiers L.-H."/>
            <person name="Turgeon B."/>
            <person name="Goodwin S."/>
            <person name="Spatafora J."/>
            <person name="Crous P."/>
            <person name="Grigoriev I."/>
        </authorList>
    </citation>
    <scope>NUCLEOTIDE SEQUENCE</scope>
    <source>
        <strain evidence="1">CBS 109.77</strain>
    </source>
</reference>
<dbReference type="Proteomes" id="UP000799757">
    <property type="component" value="Unassembled WGS sequence"/>
</dbReference>
<evidence type="ECO:0000313" key="2">
    <source>
        <dbReference type="Proteomes" id="UP000799757"/>
    </source>
</evidence>
<protein>
    <submittedName>
        <fullName evidence="1">Uncharacterized protein</fullName>
    </submittedName>
</protein>
<gene>
    <name evidence="1" type="ORF">K505DRAFT_359137</name>
</gene>
<name>A0A6A6XKM5_9PLEO</name>
<evidence type="ECO:0000313" key="1">
    <source>
        <dbReference type="EMBL" id="KAF2796633.1"/>
    </source>
</evidence>